<evidence type="ECO:0000256" key="2">
    <source>
        <dbReference type="ARBA" id="ARBA00022692"/>
    </source>
</evidence>
<accession>A0A6N6VR77</accession>
<dbReference type="RefSeq" id="WP_152214733.1">
    <property type="nucleotide sequence ID" value="NZ_WESC01000002.1"/>
</dbReference>
<keyword evidence="2 5" id="KW-0812">Transmembrane</keyword>
<dbReference type="InterPro" id="IPR011701">
    <property type="entry name" value="MFS"/>
</dbReference>
<dbReference type="CDD" id="cd17316">
    <property type="entry name" value="MFS_SV2_like"/>
    <property type="match status" value="1"/>
</dbReference>
<feature type="transmembrane region" description="Helical" evidence="5">
    <location>
        <begin position="258"/>
        <end position="278"/>
    </location>
</feature>
<sequence>MSILSDLRTLTPKQRNTVLASYLGWTLDAFDFFILVFVLKDVAAEFSTSVKTVSYAIALTLMMRPVGALVFGLAADRFGRRPVLMANVLFYSVMELLSGFAPSMTALLILRVLFGIAMGGEWGIGASLAMESIPPRLRGPVSGLLQTGYPTGYLIASVVFGLFFEQIGWRGMFILGAAPALLVLYIRRGVEESPVFLAHAEKRAEGIIAHAKDMARIGRKHIWLFLYSILLMAAFNAFSHGTQDLYPTFLREQHSFDAHSVGIIVVIGNIGAIIGGLTSGTLSERFGRRRMIATMALLALPVIPLWAYSSTPIFLAIGAFLIQIAVQGAWGIVPAHLNELSPNEVRGTFPGFAYQLGNLIVSLAAPLQAALAEGRGGDYSFALASVAASVAVVLALLATLGVEKRGVAFTTTTPPPVD</sequence>
<dbReference type="Gene3D" id="1.20.1250.20">
    <property type="entry name" value="MFS general substrate transporter like domains"/>
    <property type="match status" value="2"/>
</dbReference>
<dbReference type="PROSITE" id="PS50850">
    <property type="entry name" value="MFS"/>
    <property type="match status" value="1"/>
</dbReference>
<comment type="subcellular location">
    <subcellularLocation>
        <location evidence="1">Membrane</location>
        <topology evidence="1">Multi-pass membrane protein</topology>
    </subcellularLocation>
</comment>
<protein>
    <submittedName>
        <fullName evidence="7">MFS transporter</fullName>
    </submittedName>
</protein>
<keyword evidence="8" id="KW-1185">Reference proteome</keyword>
<evidence type="ECO:0000256" key="4">
    <source>
        <dbReference type="ARBA" id="ARBA00023136"/>
    </source>
</evidence>
<name>A0A6N6VR77_9HYPH</name>
<dbReference type="PROSITE" id="PS00217">
    <property type="entry name" value="SUGAR_TRANSPORT_2"/>
    <property type="match status" value="1"/>
</dbReference>
<dbReference type="AlphaFoldDB" id="A0A6N6VR77"/>
<evidence type="ECO:0000313" key="8">
    <source>
        <dbReference type="Proteomes" id="UP000468901"/>
    </source>
</evidence>
<dbReference type="PROSITE" id="PS00216">
    <property type="entry name" value="SUGAR_TRANSPORT_1"/>
    <property type="match status" value="1"/>
</dbReference>
<dbReference type="SUPFAM" id="SSF103473">
    <property type="entry name" value="MFS general substrate transporter"/>
    <property type="match status" value="1"/>
</dbReference>
<feature type="transmembrane region" description="Helical" evidence="5">
    <location>
        <begin position="313"/>
        <end position="337"/>
    </location>
</feature>
<organism evidence="7 8">
    <name type="scientific">Parvibaculum sedimenti</name>
    <dbReference type="NCBI Taxonomy" id="2608632"/>
    <lineage>
        <taxon>Bacteria</taxon>
        <taxon>Pseudomonadati</taxon>
        <taxon>Pseudomonadota</taxon>
        <taxon>Alphaproteobacteria</taxon>
        <taxon>Hyphomicrobiales</taxon>
        <taxon>Parvibaculaceae</taxon>
        <taxon>Parvibaculum</taxon>
    </lineage>
</organism>
<dbReference type="PANTHER" id="PTHR23508:SF10">
    <property type="entry name" value="CARBOXYLIC ACID TRANSPORTER PROTEIN HOMOLOG"/>
    <property type="match status" value="1"/>
</dbReference>
<dbReference type="InterPro" id="IPR020846">
    <property type="entry name" value="MFS_dom"/>
</dbReference>
<feature type="domain" description="Major facilitator superfamily (MFS) profile" evidence="6">
    <location>
        <begin position="17"/>
        <end position="403"/>
    </location>
</feature>
<feature type="transmembrane region" description="Helical" evidence="5">
    <location>
        <begin position="82"/>
        <end position="101"/>
    </location>
</feature>
<proteinExistence type="predicted"/>
<dbReference type="GO" id="GO:0005886">
    <property type="term" value="C:plasma membrane"/>
    <property type="evidence" value="ECO:0007669"/>
    <property type="project" value="TreeGrafter"/>
</dbReference>
<evidence type="ECO:0000256" key="5">
    <source>
        <dbReference type="SAM" id="Phobius"/>
    </source>
</evidence>
<evidence type="ECO:0000259" key="6">
    <source>
        <dbReference type="PROSITE" id="PS50850"/>
    </source>
</evidence>
<feature type="transmembrane region" description="Helical" evidence="5">
    <location>
        <begin position="20"/>
        <end position="40"/>
    </location>
</feature>
<evidence type="ECO:0000256" key="3">
    <source>
        <dbReference type="ARBA" id="ARBA00022989"/>
    </source>
</evidence>
<dbReference type="InterPro" id="IPR005829">
    <property type="entry name" value="Sugar_transporter_CS"/>
</dbReference>
<dbReference type="PANTHER" id="PTHR23508">
    <property type="entry name" value="CARBOXYLIC ACID TRANSPORTER PROTEIN HOMOLOG"/>
    <property type="match status" value="1"/>
</dbReference>
<evidence type="ECO:0000256" key="1">
    <source>
        <dbReference type="ARBA" id="ARBA00004141"/>
    </source>
</evidence>
<dbReference type="InterPro" id="IPR036259">
    <property type="entry name" value="MFS_trans_sf"/>
</dbReference>
<feature type="transmembrane region" description="Helical" evidence="5">
    <location>
        <begin position="222"/>
        <end position="238"/>
    </location>
</feature>
<evidence type="ECO:0000313" key="7">
    <source>
        <dbReference type="EMBL" id="KAB7742311.1"/>
    </source>
</evidence>
<comment type="caution">
    <text evidence="7">The sequence shown here is derived from an EMBL/GenBank/DDBJ whole genome shotgun (WGS) entry which is preliminary data.</text>
</comment>
<keyword evidence="4 5" id="KW-0472">Membrane</keyword>
<gene>
    <name evidence="7" type="ORF">F2P47_03345</name>
</gene>
<reference evidence="7 8" key="1">
    <citation type="submission" date="2019-09" db="EMBL/GenBank/DDBJ databases">
        <title>Parvibaculum sedimenti sp. nov., isolated from sediment.</title>
        <authorList>
            <person name="Wang Y."/>
        </authorList>
    </citation>
    <scope>NUCLEOTIDE SEQUENCE [LARGE SCALE GENOMIC DNA]</scope>
    <source>
        <strain evidence="7 8">HXT-9</strain>
    </source>
</reference>
<feature type="transmembrane region" description="Helical" evidence="5">
    <location>
        <begin position="52"/>
        <end position="75"/>
    </location>
</feature>
<feature type="transmembrane region" description="Helical" evidence="5">
    <location>
        <begin position="169"/>
        <end position="186"/>
    </location>
</feature>
<dbReference type="Proteomes" id="UP000468901">
    <property type="component" value="Unassembled WGS sequence"/>
</dbReference>
<dbReference type="EMBL" id="WESC01000002">
    <property type="protein sequence ID" value="KAB7742311.1"/>
    <property type="molecule type" value="Genomic_DNA"/>
</dbReference>
<dbReference type="GO" id="GO:0046943">
    <property type="term" value="F:carboxylic acid transmembrane transporter activity"/>
    <property type="evidence" value="ECO:0007669"/>
    <property type="project" value="TreeGrafter"/>
</dbReference>
<feature type="transmembrane region" description="Helical" evidence="5">
    <location>
        <begin position="379"/>
        <end position="400"/>
    </location>
</feature>
<keyword evidence="3 5" id="KW-1133">Transmembrane helix</keyword>
<dbReference type="Pfam" id="PF07690">
    <property type="entry name" value="MFS_1"/>
    <property type="match status" value="2"/>
</dbReference>